<keyword evidence="17" id="KW-1185">Reference proteome</keyword>
<dbReference type="Proteomes" id="UP001335100">
    <property type="component" value="Unassembled WGS sequence"/>
</dbReference>
<feature type="region of interest" description="Disordered" evidence="14">
    <location>
        <begin position="120"/>
        <end position="148"/>
    </location>
</feature>
<gene>
    <name evidence="16" type="ORF">V0R50_24520</name>
</gene>
<evidence type="ECO:0000256" key="4">
    <source>
        <dbReference type="ARBA" id="ARBA00022452"/>
    </source>
</evidence>
<dbReference type="Pfam" id="PF07660">
    <property type="entry name" value="STN"/>
    <property type="match status" value="1"/>
</dbReference>
<evidence type="ECO:0000256" key="7">
    <source>
        <dbReference type="ARBA" id="ARBA00023004"/>
    </source>
</evidence>
<comment type="caution">
    <text evidence="16">The sequence shown here is derived from an EMBL/GenBank/DDBJ whole genome shotgun (WGS) entry which is preliminary data.</text>
</comment>
<keyword evidence="5" id="KW-0410">Iron transport</keyword>
<evidence type="ECO:0000256" key="11">
    <source>
        <dbReference type="ARBA" id="ARBA00023237"/>
    </source>
</evidence>
<evidence type="ECO:0000256" key="12">
    <source>
        <dbReference type="PROSITE-ProRule" id="PRU01360"/>
    </source>
</evidence>
<keyword evidence="3 12" id="KW-0813">Transport</keyword>
<keyword evidence="4 12" id="KW-1134">Transmembrane beta strand</keyword>
<accession>A0ABU7HY60</accession>
<dbReference type="Gene3D" id="3.55.50.30">
    <property type="match status" value="1"/>
</dbReference>
<dbReference type="EMBL" id="JAZDQJ010000037">
    <property type="protein sequence ID" value="MEE1936403.1"/>
    <property type="molecule type" value="Genomic_DNA"/>
</dbReference>
<comment type="subcellular location">
    <subcellularLocation>
        <location evidence="1 12">Cell outer membrane</location>
        <topology evidence="1 12">Multi-pass membrane protein</topology>
    </subcellularLocation>
</comment>
<dbReference type="Pfam" id="PF00593">
    <property type="entry name" value="TonB_dep_Rec_b-barrel"/>
    <property type="match status" value="1"/>
</dbReference>
<organism evidence="16 17">
    <name type="scientific">Pseudomonas ulcerans</name>
    <dbReference type="NCBI Taxonomy" id="3115852"/>
    <lineage>
        <taxon>Bacteria</taxon>
        <taxon>Pseudomonadati</taxon>
        <taxon>Pseudomonadota</taxon>
        <taxon>Gammaproteobacteria</taxon>
        <taxon>Pseudomonadales</taxon>
        <taxon>Pseudomonadaceae</taxon>
        <taxon>Pseudomonas</taxon>
    </lineage>
</organism>
<dbReference type="SUPFAM" id="SSF56935">
    <property type="entry name" value="Porins"/>
    <property type="match status" value="1"/>
</dbReference>
<feature type="compositionally biased region" description="Low complexity" evidence="14">
    <location>
        <begin position="123"/>
        <end position="135"/>
    </location>
</feature>
<dbReference type="InterPro" id="IPR011662">
    <property type="entry name" value="Secretin/TonB_short_N"/>
</dbReference>
<evidence type="ECO:0000256" key="10">
    <source>
        <dbReference type="ARBA" id="ARBA00023170"/>
    </source>
</evidence>
<dbReference type="InterPro" id="IPR000531">
    <property type="entry name" value="Beta-barrel_TonB"/>
</dbReference>
<keyword evidence="10 16" id="KW-0675">Receptor</keyword>
<evidence type="ECO:0000256" key="6">
    <source>
        <dbReference type="ARBA" id="ARBA00022692"/>
    </source>
</evidence>
<evidence type="ECO:0000256" key="3">
    <source>
        <dbReference type="ARBA" id="ARBA00022448"/>
    </source>
</evidence>
<evidence type="ECO:0000313" key="16">
    <source>
        <dbReference type="EMBL" id="MEE1936403.1"/>
    </source>
</evidence>
<keyword evidence="8 13" id="KW-0798">TonB box</keyword>
<dbReference type="InterPro" id="IPR010105">
    <property type="entry name" value="TonB_sidphr_rcpt"/>
</dbReference>
<dbReference type="InterPro" id="IPR012910">
    <property type="entry name" value="Plug_dom"/>
</dbReference>
<evidence type="ECO:0000256" key="13">
    <source>
        <dbReference type="RuleBase" id="RU003357"/>
    </source>
</evidence>
<dbReference type="RefSeq" id="WP_330077080.1">
    <property type="nucleotide sequence ID" value="NZ_JAZDQJ010000037.1"/>
</dbReference>
<dbReference type="PROSITE" id="PS52016">
    <property type="entry name" value="TONB_DEPENDENT_REC_3"/>
    <property type="match status" value="1"/>
</dbReference>
<evidence type="ECO:0000256" key="2">
    <source>
        <dbReference type="ARBA" id="ARBA00009810"/>
    </source>
</evidence>
<proteinExistence type="inferred from homology"/>
<evidence type="ECO:0000256" key="9">
    <source>
        <dbReference type="ARBA" id="ARBA00023136"/>
    </source>
</evidence>
<keyword evidence="5" id="KW-0406">Ion transport</keyword>
<comment type="similarity">
    <text evidence="2 12 13">Belongs to the TonB-dependent receptor family.</text>
</comment>
<evidence type="ECO:0000259" key="15">
    <source>
        <dbReference type="SMART" id="SM00965"/>
    </source>
</evidence>
<sequence length="797" mass="88320">MYPLSTAHRPIVLALRRATLLLGLLPVVAWAQPVAFDIPAQSLAGALNQLAEQSGLQVIYNGELVQGLRSTAVQGNQEPEAALQRLLQDSGLIWHSTGQGSVMLEKPAPQDGTLQLGATSINGSQVGSGVSEGSGRYTPSGPSSTATRLGMSLRETPQSVTVVTRQRMDDQNMKDLDDVLENTTGIVVMKNGGERSMYQARGQLVESLQIDGVPTNISNAYSMDAISKPATDIYDRVEVVRGATGLTEGAGTPSAAINLVRKRPTAEPQALVETSVGSWDDYRAMLDLSSALNPEGTLRGRTVVSYNDANSYMDNVKKENQLFYGIVEMDLTPNTLATLGFSWQKDRNSGYDWSALPTREDGSFYPLSRSTNLTGKWNKLDKRNTTVFADIQHSFDNDWKLVVAANQIWAKSEFLGNYTWRVSGDRFSLNPRHFFYDDTQTSLDGYATGPFQLFGRRHELVLGANIRQDDFDYHGGRDATYNYQLDMNDLSGFNPPKPTALNSNQWKYNITQQQSGMYSAARSSLTDSTKFILGSRLSWFKTENMTNTTGTPRHSEYAKNQEITPYAGLVQELGDNLSAYASYTEIFKPQSNRDISGAILDPMTGSNYELGLKGEFLEQRLNASVALFQSDQSGRAEYLIPCDCYEASDKVRNRGVELELNGELTSEWNLSAGYTYTQSKYIGGSQKGEAFASNAPRHLLKVATDYRLPGVLNKARVGGSVNVQSEISNRDEGYKIRQGGYAVTNLHAIYELDEHLELQYNLDNVFDRKYIQTVGNDNYWNFYGEPRNFNVALRAKF</sequence>
<dbReference type="InterPro" id="IPR037066">
    <property type="entry name" value="Plug_dom_sf"/>
</dbReference>
<dbReference type="InterPro" id="IPR036942">
    <property type="entry name" value="Beta-barrel_TonB_sf"/>
</dbReference>
<evidence type="ECO:0000256" key="8">
    <source>
        <dbReference type="ARBA" id="ARBA00023077"/>
    </source>
</evidence>
<dbReference type="NCBIfam" id="TIGR01783">
    <property type="entry name" value="TonB-siderophor"/>
    <property type="match status" value="1"/>
</dbReference>
<dbReference type="PANTHER" id="PTHR32552">
    <property type="entry name" value="FERRICHROME IRON RECEPTOR-RELATED"/>
    <property type="match status" value="1"/>
</dbReference>
<dbReference type="Pfam" id="PF07715">
    <property type="entry name" value="Plug"/>
    <property type="match status" value="1"/>
</dbReference>
<keyword evidence="6 12" id="KW-0812">Transmembrane</keyword>
<keyword evidence="11 12" id="KW-0998">Cell outer membrane</keyword>
<dbReference type="Gene3D" id="2.170.130.10">
    <property type="entry name" value="TonB-dependent receptor, plug domain"/>
    <property type="match status" value="1"/>
</dbReference>
<dbReference type="CDD" id="cd01347">
    <property type="entry name" value="ligand_gated_channel"/>
    <property type="match status" value="1"/>
</dbReference>
<reference evidence="16 17" key="1">
    <citation type="submission" date="2024-01" db="EMBL/GenBank/DDBJ databases">
        <title>Unpublished Manusciprt.</title>
        <authorList>
            <person name="Duman M."/>
            <person name="Valdes E.G."/>
            <person name="Ajmi N."/>
            <person name="Altun S."/>
            <person name="Saticioglu I.B."/>
        </authorList>
    </citation>
    <scope>NUCLEOTIDE SEQUENCE [LARGE SCALE GENOMIC DNA]</scope>
    <source>
        <strain evidence="16 17">148P</strain>
    </source>
</reference>
<protein>
    <submittedName>
        <fullName evidence="16">TonB-dependent siderophore receptor</fullName>
    </submittedName>
</protein>
<evidence type="ECO:0000256" key="14">
    <source>
        <dbReference type="SAM" id="MobiDB-lite"/>
    </source>
</evidence>
<dbReference type="Gene3D" id="2.40.170.20">
    <property type="entry name" value="TonB-dependent receptor, beta-barrel domain"/>
    <property type="match status" value="1"/>
</dbReference>
<dbReference type="InterPro" id="IPR039426">
    <property type="entry name" value="TonB-dep_rcpt-like"/>
</dbReference>
<keyword evidence="7" id="KW-0408">Iron</keyword>
<evidence type="ECO:0000256" key="1">
    <source>
        <dbReference type="ARBA" id="ARBA00004571"/>
    </source>
</evidence>
<name>A0ABU7HY60_9PSED</name>
<evidence type="ECO:0000313" key="17">
    <source>
        <dbReference type="Proteomes" id="UP001335100"/>
    </source>
</evidence>
<dbReference type="SMART" id="SM00965">
    <property type="entry name" value="STN"/>
    <property type="match status" value="1"/>
</dbReference>
<evidence type="ECO:0000256" key="5">
    <source>
        <dbReference type="ARBA" id="ARBA00022496"/>
    </source>
</evidence>
<keyword evidence="9 12" id="KW-0472">Membrane</keyword>
<dbReference type="PANTHER" id="PTHR32552:SF74">
    <property type="entry name" value="HYDROXAMATE SIDEROPHORE RECEPTOR FHUE"/>
    <property type="match status" value="1"/>
</dbReference>
<feature type="domain" description="Secretin/TonB short N-terminal" evidence="15">
    <location>
        <begin position="56"/>
        <end position="107"/>
    </location>
</feature>